<dbReference type="Proteomes" id="UP001321766">
    <property type="component" value="Chromosome"/>
</dbReference>
<comment type="similarity">
    <text evidence="1 4">Belongs to the glycosyl hydrolase 1 family.</text>
</comment>
<keyword evidence="2" id="KW-0378">Hydrolase</keyword>
<evidence type="ECO:0000256" key="4">
    <source>
        <dbReference type="RuleBase" id="RU003690"/>
    </source>
</evidence>
<keyword evidence="3" id="KW-0326">Glycosidase</keyword>
<protein>
    <submittedName>
        <fullName evidence="5">Beta-glucosidase</fullName>
    </submittedName>
</protein>
<evidence type="ECO:0000256" key="2">
    <source>
        <dbReference type="ARBA" id="ARBA00022801"/>
    </source>
</evidence>
<dbReference type="PANTHER" id="PTHR10353:SF36">
    <property type="entry name" value="LP05116P"/>
    <property type="match status" value="1"/>
</dbReference>
<dbReference type="InterPro" id="IPR017853">
    <property type="entry name" value="GH"/>
</dbReference>
<accession>A0ABN6SFW4</accession>
<organism evidence="5 6">
    <name type="scientific">Bombiscardovia nodaiensis</name>
    <dbReference type="NCBI Taxonomy" id="2932181"/>
    <lineage>
        <taxon>Bacteria</taxon>
        <taxon>Bacillati</taxon>
        <taxon>Actinomycetota</taxon>
        <taxon>Actinomycetes</taxon>
        <taxon>Bifidobacteriales</taxon>
        <taxon>Bifidobacteriaceae</taxon>
        <taxon>Bombiscardovia</taxon>
    </lineage>
</organism>
<dbReference type="Gene3D" id="3.20.20.80">
    <property type="entry name" value="Glycosidases"/>
    <property type="match status" value="1"/>
</dbReference>
<evidence type="ECO:0000256" key="3">
    <source>
        <dbReference type="ARBA" id="ARBA00023295"/>
    </source>
</evidence>
<dbReference type="PANTHER" id="PTHR10353">
    <property type="entry name" value="GLYCOSYL HYDROLASE"/>
    <property type="match status" value="1"/>
</dbReference>
<dbReference type="InterPro" id="IPR001360">
    <property type="entry name" value="Glyco_hydro_1"/>
</dbReference>
<evidence type="ECO:0000256" key="1">
    <source>
        <dbReference type="ARBA" id="ARBA00010838"/>
    </source>
</evidence>
<keyword evidence="6" id="KW-1185">Reference proteome</keyword>
<dbReference type="SUPFAM" id="SSF51445">
    <property type="entry name" value="(Trans)glycosidases"/>
    <property type="match status" value="1"/>
</dbReference>
<evidence type="ECO:0000313" key="6">
    <source>
        <dbReference type="Proteomes" id="UP001321766"/>
    </source>
</evidence>
<evidence type="ECO:0000313" key="5">
    <source>
        <dbReference type="EMBL" id="BDR53796.1"/>
    </source>
</evidence>
<gene>
    <name evidence="5" type="ORF">KIM372_17030</name>
</gene>
<reference evidence="5 6" key="1">
    <citation type="journal article" date="2023" name="Microbiol. Spectr.">
        <title>Symbiosis of Carpenter Bees with Uncharacterized Lactic Acid Bacteria Showing NAD Auxotrophy.</title>
        <authorList>
            <person name="Kawasaki S."/>
            <person name="Ozawa K."/>
            <person name="Mori T."/>
            <person name="Yamamoto A."/>
            <person name="Ito M."/>
            <person name="Ohkuma M."/>
            <person name="Sakamoto M."/>
            <person name="Matsutani M."/>
        </authorList>
    </citation>
    <scope>NUCLEOTIDE SEQUENCE [LARGE SCALE GENOMIC DNA]</scope>
    <source>
        <strain evidence="5 6">Kim37-2</strain>
    </source>
</reference>
<sequence>MTAAWPDHFLWGAATAGHQVDGNDSTSEISFLEQVRPTVFPEPAGTACNSWEQWQDDLDLVASMGLNAYRFSTEWARIEPEEGQIDSSALDHYERMVDGCLERGLAPAITLSHFAIPHWFAKQAAWLSPQAPDLFAAHCRRVIGRIGDRVTLAVTLNEPDLPRLLSTGGMPRQAFEAQRACIDAASQEAGVARYRSGSIVIPEEVTELETGYIRAHRAAVQAVRSVRSDLPVGLSLAVTDESYVSERGKELAQARRKACYERWLPAIQGDDFIGVQNYEREILGDDGPLVPSTSGPNPRPINESGKALYPQSLASAVVYIHKLTGLPIVVTEHGVCTSDDSVRSRFIREALPPLADLVRDGLPIHGYFHWSLLDNFEWVSAYNRHFGLSSVDRASGTFARTLKPSAGTYRDFVRTCVL</sequence>
<proteinExistence type="inferred from homology"/>
<dbReference type="Pfam" id="PF00232">
    <property type="entry name" value="Glyco_hydro_1"/>
    <property type="match status" value="2"/>
</dbReference>
<dbReference type="EMBL" id="AP026798">
    <property type="protein sequence ID" value="BDR53796.1"/>
    <property type="molecule type" value="Genomic_DNA"/>
</dbReference>
<dbReference type="PRINTS" id="PR00131">
    <property type="entry name" value="GLHYDRLASE1"/>
</dbReference>
<name>A0ABN6SFW4_9BIFI</name>